<dbReference type="SMART" id="SM00465">
    <property type="entry name" value="GIYc"/>
    <property type="match status" value="1"/>
</dbReference>
<evidence type="ECO:0000256" key="13">
    <source>
        <dbReference type="HAMAP-Rule" id="MF_00203"/>
    </source>
</evidence>
<dbReference type="InterPro" id="IPR004791">
    <property type="entry name" value="UvrC"/>
</dbReference>
<evidence type="ECO:0000256" key="2">
    <source>
        <dbReference type="ARBA" id="ARBA00022490"/>
    </source>
</evidence>
<dbReference type="InterPro" id="IPR035901">
    <property type="entry name" value="GIY-YIG_endonuc_sf"/>
</dbReference>
<keyword evidence="6 13" id="KW-0234">DNA repair</keyword>
<evidence type="ECO:0000313" key="14">
    <source>
        <dbReference type="EMBL" id="KGA35267.1"/>
    </source>
</evidence>
<dbReference type="FunFam" id="3.40.1440.10:FF:000001">
    <property type="entry name" value="UvrABC system protein C"/>
    <property type="match status" value="1"/>
</dbReference>
<dbReference type="HAMAP" id="MF_00203">
    <property type="entry name" value="UvrC"/>
    <property type="match status" value="1"/>
</dbReference>
<dbReference type="Pfam" id="PF01541">
    <property type="entry name" value="GIY-YIG"/>
    <property type="match status" value="1"/>
</dbReference>
<evidence type="ECO:0000256" key="9">
    <source>
        <dbReference type="ARBA" id="ARBA00061531"/>
    </source>
</evidence>
<gene>
    <name evidence="13 14" type="primary">uvrC</name>
    <name evidence="14" type="ORF">KU74_02000</name>
</gene>
<dbReference type="GO" id="GO:0009380">
    <property type="term" value="C:excinuclease repair complex"/>
    <property type="evidence" value="ECO:0007669"/>
    <property type="project" value="InterPro"/>
</dbReference>
<dbReference type="PANTHER" id="PTHR30562">
    <property type="entry name" value="UVRC/OXIDOREDUCTASE"/>
    <property type="match status" value="1"/>
</dbReference>
<dbReference type="Pfam" id="PF02151">
    <property type="entry name" value="UVR"/>
    <property type="match status" value="1"/>
</dbReference>
<dbReference type="Gene3D" id="3.40.1440.10">
    <property type="entry name" value="GIY-YIG endonuclease"/>
    <property type="match status" value="1"/>
</dbReference>
<dbReference type="PANTHER" id="PTHR30562:SF1">
    <property type="entry name" value="UVRABC SYSTEM PROTEIN C"/>
    <property type="match status" value="1"/>
</dbReference>
<dbReference type="PATRIC" id="fig|180957.26.peg.1178"/>
<evidence type="ECO:0000256" key="11">
    <source>
        <dbReference type="ARBA" id="ARBA00067419"/>
    </source>
</evidence>
<keyword evidence="2 13" id="KW-0963">Cytoplasm</keyword>
<protein>
    <recommendedName>
        <fullName evidence="11 13">UvrABC system protein C</fullName>
        <shortName evidence="13">Protein UvrC</shortName>
    </recommendedName>
    <alternativeName>
        <fullName evidence="12 13">Excinuclease ABC subunit C</fullName>
    </alternativeName>
</protein>
<dbReference type="GeneID" id="57244997"/>
<comment type="subcellular location">
    <subcellularLocation>
        <location evidence="1 13">Cytoplasm</location>
    </subcellularLocation>
</comment>
<proteinExistence type="inferred from homology"/>
<dbReference type="Gene3D" id="1.10.150.20">
    <property type="entry name" value="5' to 3' exonuclease, C-terminal subdomain"/>
    <property type="match status" value="1"/>
</dbReference>
<dbReference type="InterPro" id="IPR047296">
    <property type="entry name" value="GIY-YIG_UvrC_Cho"/>
</dbReference>
<dbReference type="NCBIfam" id="NF001824">
    <property type="entry name" value="PRK00558.1-5"/>
    <property type="match status" value="1"/>
</dbReference>
<evidence type="ECO:0000256" key="10">
    <source>
        <dbReference type="ARBA" id="ARBA00062841"/>
    </source>
</evidence>
<dbReference type="SUPFAM" id="SSF82771">
    <property type="entry name" value="GIY-YIG endonuclease"/>
    <property type="match status" value="1"/>
</dbReference>
<dbReference type="SMART" id="SM00278">
    <property type="entry name" value="HhH1"/>
    <property type="match status" value="2"/>
</dbReference>
<evidence type="ECO:0000313" key="15">
    <source>
        <dbReference type="Proteomes" id="UP000029435"/>
    </source>
</evidence>
<evidence type="ECO:0000256" key="7">
    <source>
        <dbReference type="ARBA" id="ARBA00023236"/>
    </source>
</evidence>
<dbReference type="InterPro" id="IPR001943">
    <property type="entry name" value="UVR_dom"/>
</dbReference>
<dbReference type="InterPro" id="IPR003583">
    <property type="entry name" value="Hlx-hairpin-Hlx_DNA-bd_motif"/>
</dbReference>
<accession>A0A0M2F571</accession>
<organism evidence="14 15">
    <name type="scientific">Pectobacterium brasiliense</name>
    <dbReference type="NCBI Taxonomy" id="180957"/>
    <lineage>
        <taxon>Bacteria</taxon>
        <taxon>Pseudomonadati</taxon>
        <taxon>Pseudomonadota</taxon>
        <taxon>Gammaproteobacteria</taxon>
        <taxon>Enterobacterales</taxon>
        <taxon>Pectobacteriaceae</taxon>
        <taxon>Pectobacterium</taxon>
    </lineage>
</organism>
<dbReference type="GO" id="GO:0009432">
    <property type="term" value="P:SOS response"/>
    <property type="evidence" value="ECO:0007669"/>
    <property type="project" value="UniProtKB-UniRule"/>
</dbReference>
<evidence type="ECO:0000256" key="4">
    <source>
        <dbReference type="ARBA" id="ARBA00022769"/>
    </source>
</evidence>
<dbReference type="CDD" id="cd10434">
    <property type="entry name" value="GIY-YIG_UvrC_Cho"/>
    <property type="match status" value="1"/>
</dbReference>
<dbReference type="Proteomes" id="UP000029435">
    <property type="component" value="Unassembled WGS sequence"/>
</dbReference>
<dbReference type="SUPFAM" id="SSF46600">
    <property type="entry name" value="C-terminal UvrC-binding domain of UvrB"/>
    <property type="match status" value="1"/>
</dbReference>
<dbReference type="Gene3D" id="3.30.420.340">
    <property type="entry name" value="UvrC, RNAse H endonuclease domain"/>
    <property type="match status" value="1"/>
</dbReference>
<dbReference type="SUPFAM" id="SSF47781">
    <property type="entry name" value="RuvA domain 2-like"/>
    <property type="match status" value="1"/>
</dbReference>
<evidence type="ECO:0000256" key="1">
    <source>
        <dbReference type="ARBA" id="ARBA00004496"/>
    </source>
</evidence>
<dbReference type="GO" id="GO:0009381">
    <property type="term" value="F:excinuclease ABC activity"/>
    <property type="evidence" value="ECO:0007669"/>
    <property type="project" value="UniProtKB-UniRule"/>
</dbReference>
<keyword evidence="5 13" id="KW-0267">Excision nuclease</keyword>
<dbReference type="STRING" id="180957.B5S52_08200"/>
<dbReference type="FunFam" id="1.10.150.20:FF:000005">
    <property type="entry name" value="UvrABC system protein C"/>
    <property type="match status" value="1"/>
</dbReference>
<dbReference type="OrthoDB" id="9804933at2"/>
<dbReference type="NCBIfam" id="TIGR00194">
    <property type="entry name" value="uvrC"/>
    <property type="match status" value="1"/>
</dbReference>
<sequence length="610" mass="67991">MSESFDASAFLKTVTSQPGVYRMYDAGNTVIYVGKAKDLKKRLASYFRSHVASRKTEALVKSIKHIDVTITHTETEALLLEHNYIKLYQPRYNVLLRDDKSYPMIFLSGDAHPRLAVHRGAKHAKGEYFGPFPNGNAVRETLILLQKLFPVRQCENSVYRNRSRPCLQYQIGRCLGPCVSGLVSEEDYQQQVDYVRLFLSGKDQQVLNQLISRMEAASRDLHFEDAARIRDQIQAVRRVTEKQFVSGDGEDLDVISVAFDAGMACVYVLFIRQGKVLGSRSYFPKVPGGTELGEVVQTFVGQFYLQGSLGRTLPTEILLDFTLPDKDLLTESLTAVAGRKVQIQTKPRGDRARYLKLARTNAATALVTKLSQQSTIHQRLAALANVLQLPEIHRMECFDISHTMGEQTVASCVVFDANGPLRSEYRRYNISGITPGDDYAAMAQVLRRRYGKALDDSKIPDVIVIDGGKGQLGQAQDVFDSLQVSWDKNKPLLLGVAKGSDRKAGLETLFFESTGEGMALPPDSPALHVIQHIRDDSHDHAIGGHRKKRAKVRNTSTLELIEGVGPKRRQTLLKYMGGLQPLMNASIEEIANVPGISHALAEKIFHALKH</sequence>
<dbReference type="InterPro" id="IPR038476">
    <property type="entry name" value="UvrC_RNase_H_dom_sf"/>
</dbReference>
<dbReference type="InterPro" id="IPR050066">
    <property type="entry name" value="UvrABC_protein_C"/>
</dbReference>
<keyword evidence="4 13" id="KW-0228">DNA excision</keyword>
<dbReference type="Pfam" id="PF14520">
    <property type="entry name" value="HHH_5"/>
    <property type="match status" value="1"/>
</dbReference>
<dbReference type="PROSITE" id="PS50164">
    <property type="entry name" value="GIY_YIG"/>
    <property type="match status" value="1"/>
</dbReference>
<comment type="function">
    <text evidence="8 13">The UvrABC repair system catalyzes the recognition and processing of DNA lesions. UvrC both incises the 5' and 3' sides of the lesion. The N-terminal half is responsible for the 3' incision and the C-terminal half is responsible for the 5' incision.</text>
</comment>
<dbReference type="InterPro" id="IPR036876">
    <property type="entry name" value="UVR_dom_sf"/>
</dbReference>
<name>A0A0M2F571_9GAMM</name>
<dbReference type="AlphaFoldDB" id="A0A0M2F571"/>
<dbReference type="EMBL" id="JQOD01000001">
    <property type="protein sequence ID" value="KGA35267.1"/>
    <property type="molecule type" value="Genomic_DNA"/>
</dbReference>
<dbReference type="InterPro" id="IPR000305">
    <property type="entry name" value="GIY-YIG_endonuc"/>
</dbReference>
<dbReference type="PROSITE" id="PS50151">
    <property type="entry name" value="UVR"/>
    <property type="match status" value="1"/>
</dbReference>
<evidence type="ECO:0000256" key="12">
    <source>
        <dbReference type="ARBA" id="ARBA00077138"/>
    </source>
</evidence>
<dbReference type="GO" id="GO:0005737">
    <property type="term" value="C:cytoplasm"/>
    <property type="evidence" value="ECO:0007669"/>
    <property type="project" value="UniProtKB-SubCell"/>
</dbReference>
<keyword evidence="3 13" id="KW-0227">DNA damage</keyword>
<comment type="subunit">
    <text evidence="10 13">Interacts with UvrB in an incision complex.</text>
</comment>
<dbReference type="Pfam" id="PF22920">
    <property type="entry name" value="UvrC_RNaseH"/>
    <property type="match status" value="1"/>
</dbReference>
<dbReference type="InterPro" id="IPR001162">
    <property type="entry name" value="UvrC_RNase_H_dom"/>
</dbReference>
<keyword evidence="7 13" id="KW-0742">SOS response</keyword>
<dbReference type="GO" id="GO:0003677">
    <property type="term" value="F:DNA binding"/>
    <property type="evidence" value="ECO:0007669"/>
    <property type="project" value="UniProtKB-UniRule"/>
</dbReference>
<evidence type="ECO:0000256" key="3">
    <source>
        <dbReference type="ARBA" id="ARBA00022763"/>
    </source>
</evidence>
<comment type="similarity">
    <text evidence="9 13">Belongs to the UvrC family.</text>
</comment>
<comment type="caution">
    <text evidence="14">The sequence shown here is derived from an EMBL/GenBank/DDBJ whole genome shotgun (WGS) entry which is preliminary data.</text>
</comment>
<evidence type="ECO:0000256" key="8">
    <source>
        <dbReference type="ARBA" id="ARBA00059452"/>
    </source>
</evidence>
<dbReference type="RefSeq" id="WP_010279371.1">
    <property type="nucleotide sequence ID" value="NZ_CP009769.1"/>
</dbReference>
<evidence type="ECO:0000256" key="6">
    <source>
        <dbReference type="ARBA" id="ARBA00023204"/>
    </source>
</evidence>
<dbReference type="FunFam" id="4.10.860.10:FF:000002">
    <property type="entry name" value="UvrABC system protein C"/>
    <property type="match status" value="1"/>
</dbReference>
<dbReference type="Pfam" id="PF08459">
    <property type="entry name" value="UvrC_RNaseH_dom"/>
    <property type="match status" value="1"/>
</dbReference>
<dbReference type="Gene3D" id="4.10.860.10">
    <property type="entry name" value="UVR domain"/>
    <property type="match status" value="1"/>
</dbReference>
<dbReference type="InterPro" id="IPR010994">
    <property type="entry name" value="RuvA_2-like"/>
</dbReference>
<dbReference type="GO" id="GO:0006289">
    <property type="term" value="P:nucleotide-excision repair"/>
    <property type="evidence" value="ECO:0007669"/>
    <property type="project" value="UniProtKB-UniRule"/>
</dbReference>
<dbReference type="FunFam" id="3.30.420.340:FF:000001">
    <property type="entry name" value="UvrABC system protein C"/>
    <property type="match status" value="1"/>
</dbReference>
<dbReference type="PROSITE" id="PS50165">
    <property type="entry name" value="UVRC"/>
    <property type="match status" value="1"/>
</dbReference>
<evidence type="ECO:0000256" key="5">
    <source>
        <dbReference type="ARBA" id="ARBA00022881"/>
    </source>
</evidence>
<reference evidence="14 15" key="1">
    <citation type="submission" date="2014-08" db="EMBL/GenBank/DDBJ databases">
        <title>Genome sequences of NCPPB Pectobacterium isolates.</title>
        <authorList>
            <person name="Glover R.H."/>
            <person name="Sapp M."/>
            <person name="Elphinstone J."/>
        </authorList>
    </citation>
    <scope>NUCLEOTIDE SEQUENCE [LARGE SCALE GENOMIC DNA]</scope>
    <source>
        <strain evidence="14 15">LMG 21372</strain>
    </source>
</reference>